<evidence type="ECO:0000313" key="2">
    <source>
        <dbReference type="Proteomes" id="UP000249645"/>
    </source>
</evidence>
<reference evidence="1 2" key="1">
    <citation type="submission" date="2017-11" db="EMBL/GenBank/DDBJ databases">
        <title>Infants hospitalized years apart are colonized by the same room-sourced microbial strains.</title>
        <authorList>
            <person name="Brooks B."/>
            <person name="Olm M.R."/>
            <person name="Firek B.A."/>
            <person name="Baker R."/>
            <person name="Thomas B.C."/>
            <person name="Morowitz M.J."/>
            <person name="Banfield J.F."/>
        </authorList>
    </citation>
    <scope>NUCLEOTIDE SEQUENCE [LARGE SCALE GENOMIC DNA]</scope>
    <source>
        <strain evidence="1">S2_009_000_R2_76</strain>
    </source>
</reference>
<dbReference type="Gene3D" id="3.40.50.150">
    <property type="entry name" value="Vaccinia Virus protein VP39"/>
    <property type="match status" value="1"/>
</dbReference>
<sequence length="303" mass="34469">MSQQVHYSQCPVCNSRNIQKVLTAEDFTVSHEKFEIWECADCTARFTQDVPDMEGIGVYYKAEAYISHTDTNKGLVNRLYHYVRSITMKQKKTFVEKETGLKGGSVLDIGAGTGAFASVMKTAGWQVTGLEPDEIARTNAERLHGLKLRPSSALFSLEENSFDAVTMWHVMEHVHDLHGYWKRIARILKDEGVFIVAVPNYTSYDAQAYGSFWAAWDVPRHLYHFSPKSMDVLARQYGFQVTQHIPMIFDSYYVSMLSEKYKSGKSRNLAAFATGLESNQRAARNPKKYSSVIYIMKKTKPQA</sequence>
<proteinExistence type="predicted"/>
<dbReference type="Proteomes" id="UP000249645">
    <property type="component" value="Unassembled WGS sequence"/>
</dbReference>
<organism evidence="1 2">
    <name type="scientific">Pseudopedobacter saltans</name>
    <dbReference type="NCBI Taxonomy" id="151895"/>
    <lineage>
        <taxon>Bacteria</taxon>
        <taxon>Pseudomonadati</taxon>
        <taxon>Bacteroidota</taxon>
        <taxon>Sphingobacteriia</taxon>
        <taxon>Sphingobacteriales</taxon>
        <taxon>Sphingobacteriaceae</taxon>
        <taxon>Pseudopedobacter</taxon>
    </lineage>
</organism>
<dbReference type="SUPFAM" id="SSF53335">
    <property type="entry name" value="S-adenosyl-L-methionine-dependent methyltransferases"/>
    <property type="match status" value="1"/>
</dbReference>
<dbReference type="EMBL" id="QFOI01000203">
    <property type="protein sequence ID" value="PZP47082.1"/>
    <property type="molecule type" value="Genomic_DNA"/>
</dbReference>
<protein>
    <submittedName>
        <fullName evidence="1">Class I SAM-dependent methyltransferase</fullName>
    </submittedName>
</protein>
<dbReference type="GO" id="GO:0032259">
    <property type="term" value="P:methylation"/>
    <property type="evidence" value="ECO:0007669"/>
    <property type="project" value="UniProtKB-KW"/>
</dbReference>
<name>A0A2W5GUV7_9SPHI</name>
<dbReference type="AlphaFoldDB" id="A0A2W5GUV7"/>
<evidence type="ECO:0000313" key="1">
    <source>
        <dbReference type="EMBL" id="PZP47082.1"/>
    </source>
</evidence>
<dbReference type="InterPro" id="IPR029063">
    <property type="entry name" value="SAM-dependent_MTases_sf"/>
</dbReference>
<gene>
    <name evidence="1" type="ORF">DI598_11375</name>
</gene>
<dbReference type="CDD" id="cd02440">
    <property type="entry name" value="AdoMet_MTases"/>
    <property type="match status" value="1"/>
</dbReference>
<comment type="caution">
    <text evidence="1">The sequence shown here is derived from an EMBL/GenBank/DDBJ whole genome shotgun (WGS) entry which is preliminary data.</text>
</comment>
<dbReference type="GO" id="GO:0008168">
    <property type="term" value="F:methyltransferase activity"/>
    <property type="evidence" value="ECO:0007669"/>
    <property type="project" value="UniProtKB-KW"/>
</dbReference>
<dbReference type="Pfam" id="PF13489">
    <property type="entry name" value="Methyltransf_23"/>
    <property type="match status" value="1"/>
</dbReference>
<keyword evidence="1" id="KW-0489">Methyltransferase</keyword>
<keyword evidence="1" id="KW-0808">Transferase</keyword>
<accession>A0A2W5GUV7</accession>
<dbReference type="PANTHER" id="PTHR43861">
    <property type="entry name" value="TRANS-ACONITATE 2-METHYLTRANSFERASE-RELATED"/>
    <property type="match status" value="1"/>
</dbReference>